<evidence type="ECO:0000313" key="2">
    <source>
        <dbReference type="Proteomes" id="UP000606974"/>
    </source>
</evidence>
<gene>
    <name evidence="1" type="ORF">GJ744_011233</name>
</gene>
<reference evidence="1" key="1">
    <citation type="submission" date="2020-02" db="EMBL/GenBank/DDBJ databases">
        <authorList>
            <person name="Palmer J.M."/>
        </authorList>
    </citation>
    <scope>NUCLEOTIDE SEQUENCE</scope>
    <source>
        <strain evidence="1">EPUS1.4</strain>
        <tissue evidence="1">Thallus</tissue>
    </source>
</reference>
<name>A0A8H7E8B5_9EURO</name>
<organism evidence="1 2">
    <name type="scientific">Endocarpon pusillum</name>
    <dbReference type="NCBI Taxonomy" id="364733"/>
    <lineage>
        <taxon>Eukaryota</taxon>
        <taxon>Fungi</taxon>
        <taxon>Dikarya</taxon>
        <taxon>Ascomycota</taxon>
        <taxon>Pezizomycotina</taxon>
        <taxon>Eurotiomycetes</taxon>
        <taxon>Chaetothyriomycetidae</taxon>
        <taxon>Verrucariales</taxon>
        <taxon>Verrucariaceae</taxon>
        <taxon>Endocarpon</taxon>
    </lineage>
</organism>
<keyword evidence="2" id="KW-1185">Reference proteome</keyword>
<proteinExistence type="predicted"/>
<sequence>MFVGLAMKKTVCRATLTLSREQKAIAVKLISTTGATENIAVQLCGYRALPTPQEGWHEEVVSVEMLEGMGANLFPHTSSVLELPE</sequence>
<protein>
    <submittedName>
        <fullName evidence="1">Uncharacterized protein</fullName>
    </submittedName>
</protein>
<dbReference type="Pfam" id="PF02353">
    <property type="entry name" value="CMAS"/>
    <property type="match status" value="1"/>
</dbReference>
<comment type="caution">
    <text evidence="1">The sequence shown here is derived from an EMBL/GenBank/DDBJ whole genome shotgun (WGS) entry which is preliminary data.</text>
</comment>
<dbReference type="Proteomes" id="UP000606974">
    <property type="component" value="Unassembled WGS sequence"/>
</dbReference>
<accession>A0A8H7E8B5</accession>
<evidence type="ECO:0000313" key="1">
    <source>
        <dbReference type="EMBL" id="KAF7512967.1"/>
    </source>
</evidence>
<dbReference type="OrthoDB" id="8300214at2759"/>
<dbReference type="EMBL" id="JAACFV010000008">
    <property type="protein sequence ID" value="KAF7512967.1"/>
    <property type="molecule type" value="Genomic_DNA"/>
</dbReference>
<dbReference type="AlphaFoldDB" id="A0A8H7E8B5"/>